<feature type="domain" description="DUF8040" evidence="1">
    <location>
        <begin position="49"/>
        <end position="140"/>
    </location>
</feature>
<accession>A0A5C7I4H5</accession>
<dbReference type="Pfam" id="PF26138">
    <property type="entry name" value="DUF8040"/>
    <property type="match status" value="1"/>
</dbReference>
<organism evidence="2 3">
    <name type="scientific">Acer yangbiense</name>
    <dbReference type="NCBI Taxonomy" id="1000413"/>
    <lineage>
        <taxon>Eukaryota</taxon>
        <taxon>Viridiplantae</taxon>
        <taxon>Streptophyta</taxon>
        <taxon>Embryophyta</taxon>
        <taxon>Tracheophyta</taxon>
        <taxon>Spermatophyta</taxon>
        <taxon>Magnoliopsida</taxon>
        <taxon>eudicotyledons</taxon>
        <taxon>Gunneridae</taxon>
        <taxon>Pentapetalae</taxon>
        <taxon>rosids</taxon>
        <taxon>malvids</taxon>
        <taxon>Sapindales</taxon>
        <taxon>Sapindaceae</taxon>
        <taxon>Hippocastanoideae</taxon>
        <taxon>Acereae</taxon>
        <taxon>Acer</taxon>
    </lineage>
</organism>
<evidence type="ECO:0000259" key="1">
    <source>
        <dbReference type="Pfam" id="PF26138"/>
    </source>
</evidence>
<dbReference type="EMBL" id="VAHF01000004">
    <property type="protein sequence ID" value="TXG63984.1"/>
    <property type="molecule type" value="Genomic_DNA"/>
</dbReference>
<dbReference type="OrthoDB" id="1681765at2759"/>
<comment type="caution">
    <text evidence="2">The sequence shown here is derived from an EMBL/GenBank/DDBJ whole genome shotgun (WGS) entry which is preliminary data.</text>
</comment>
<name>A0A5C7I4H5_9ROSI</name>
<dbReference type="InterPro" id="IPR045249">
    <property type="entry name" value="HARBI1-like"/>
</dbReference>
<protein>
    <recommendedName>
        <fullName evidence="1">DUF8040 domain-containing protein</fullName>
    </recommendedName>
</protein>
<dbReference type="AlphaFoldDB" id="A0A5C7I4H5"/>
<dbReference type="Proteomes" id="UP000323000">
    <property type="component" value="Chromosome 4"/>
</dbReference>
<dbReference type="InterPro" id="IPR058353">
    <property type="entry name" value="DUF8040"/>
</dbReference>
<evidence type="ECO:0000313" key="3">
    <source>
        <dbReference type="Proteomes" id="UP000323000"/>
    </source>
</evidence>
<reference evidence="3" key="1">
    <citation type="journal article" date="2019" name="Gigascience">
        <title>De novo genome assembly of the endangered Acer yangbiense, a plant species with extremely small populations endemic to Yunnan Province, China.</title>
        <authorList>
            <person name="Yang J."/>
            <person name="Wariss H.M."/>
            <person name="Tao L."/>
            <person name="Zhang R."/>
            <person name="Yun Q."/>
            <person name="Hollingsworth P."/>
            <person name="Dao Z."/>
            <person name="Luo G."/>
            <person name="Guo H."/>
            <person name="Ma Y."/>
            <person name="Sun W."/>
        </authorList>
    </citation>
    <scope>NUCLEOTIDE SEQUENCE [LARGE SCALE GENOMIC DNA]</scope>
    <source>
        <strain evidence="3">cv. Malutang</strain>
    </source>
</reference>
<gene>
    <name evidence="2" type="ORF">EZV62_010978</name>
</gene>
<sequence>MSSSLSEDDDVNLEAKREAKRLLRNRLITLYLKGSYTKQVNTYAWSIKDSIFIEELLKGPSVTCYELMRMEKNSFINLCQKFREKKWILDSKHVIVEEKMAMFLMTVSHNLRNRVVRNRFKYSTQTVHKCFHEVLAAMMKFSKEMITPPSFNGNCNGISNHRLRYVVVGWEGIAHDSRVLTETIRTPSHNFPMPPDGNNV</sequence>
<dbReference type="PANTHER" id="PTHR22930">
    <property type="match status" value="1"/>
</dbReference>
<proteinExistence type="predicted"/>
<evidence type="ECO:0000313" key="2">
    <source>
        <dbReference type="EMBL" id="TXG63984.1"/>
    </source>
</evidence>
<dbReference type="PANTHER" id="PTHR22930:SF265">
    <property type="entry name" value="MYB_SANT-LIKE DOMAIN, HARBINGER TRANSPOSASE-DERIVED NUCLEASE DOMAIN-CONTAINING PROTEIN"/>
    <property type="match status" value="1"/>
</dbReference>
<keyword evidence="3" id="KW-1185">Reference proteome</keyword>